<feature type="transmembrane region" description="Helical" evidence="8">
    <location>
        <begin position="21"/>
        <end position="40"/>
    </location>
</feature>
<dbReference type="STRING" id="1121428.DESHY_110525"/>
<keyword evidence="6 8" id="KW-1133">Transmembrane helix</keyword>
<dbReference type="GO" id="GO:0140359">
    <property type="term" value="F:ABC-type transporter activity"/>
    <property type="evidence" value="ECO:0007669"/>
    <property type="project" value="InterPro"/>
</dbReference>
<dbReference type="InterPro" id="IPR051449">
    <property type="entry name" value="ABC-2_transporter_component"/>
</dbReference>
<comment type="similarity">
    <text evidence="2">Belongs to the ABC-2 integral membrane protein family.</text>
</comment>
<keyword evidence="3" id="KW-0813">Transport</keyword>
<dbReference type="RefSeq" id="WP_008410509.1">
    <property type="nucleotide sequence ID" value="NZ_CAOS01000003.1"/>
</dbReference>
<accession>K8DY02</accession>
<dbReference type="PANTHER" id="PTHR30294">
    <property type="entry name" value="MEMBRANE COMPONENT OF ABC TRANSPORTER YHHJ-RELATED"/>
    <property type="match status" value="1"/>
</dbReference>
<evidence type="ECO:0000256" key="5">
    <source>
        <dbReference type="ARBA" id="ARBA00022692"/>
    </source>
</evidence>
<evidence type="ECO:0000256" key="8">
    <source>
        <dbReference type="SAM" id="Phobius"/>
    </source>
</evidence>
<evidence type="ECO:0000256" key="1">
    <source>
        <dbReference type="ARBA" id="ARBA00004651"/>
    </source>
</evidence>
<comment type="subcellular location">
    <subcellularLocation>
        <location evidence="1">Cell membrane</location>
        <topology evidence="1">Multi-pass membrane protein</topology>
    </subcellularLocation>
</comment>
<feature type="domain" description="ABC transmembrane type-2" evidence="9">
    <location>
        <begin position="152"/>
        <end position="379"/>
    </location>
</feature>
<evidence type="ECO:0000256" key="2">
    <source>
        <dbReference type="ARBA" id="ARBA00007783"/>
    </source>
</evidence>
<keyword evidence="4" id="KW-1003">Cell membrane</keyword>
<evidence type="ECO:0000256" key="7">
    <source>
        <dbReference type="ARBA" id="ARBA00023136"/>
    </source>
</evidence>
<evidence type="ECO:0000256" key="4">
    <source>
        <dbReference type="ARBA" id="ARBA00022475"/>
    </source>
</evidence>
<sequence>MAKILSIASREWQYIRGNKRLLLIMCFIPTLYILLFGLMYSNHVVKHIKTVVLDYNQTATSRLVIQAFQDSEKFDVVGYAGSEQELRRLLDNRRVTAAVVLPGDLDSNLKKGQGSEVLVIVNGSNMLYSNAVMSAANEIVATLSAGASMKTLEAGQALLPEKAAATALPLKYRLRVWYNPTFNYSNFLLLGLACTALQQVILLYMAIAVAREKETGALRELLAAGYRAHHVVLGKMIPYFLLNIISANVVLGLCFTVFRIPFRGHYLLLLLLLGVFILAILTLGIFLSIVCHNELEATQLAMLVAIPSFLFSGFTWPVQSMPLPAKLISGALPLTYLVSDVRDIALMGIGLTQVLPNLLVLAGLFAVLLPASVWCFNRQYQKMAAPAGQPPGHLSR</sequence>
<feature type="transmembrane region" description="Helical" evidence="8">
    <location>
        <begin position="300"/>
        <end position="318"/>
    </location>
</feature>
<dbReference type="Gene3D" id="3.40.1710.10">
    <property type="entry name" value="abc type-2 transporter like domain"/>
    <property type="match status" value="1"/>
</dbReference>
<feature type="transmembrane region" description="Helical" evidence="8">
    <location>
        <begin position="187"/>
        <end position="210"/>
    </location>
</feature>
<dbReference type="PROSITE" id="PS51012">
    <property type="entry name" value="ABC_TM2"/>
    <property type="match status" value="1"/>
</dbReference>
<dbReference type="eggNOG" id="COG0842">
    <property type="taxonomic scope" value="Bacteria"/>
</dbReference>
<evidence type="ECO:0000259" key="9">
    <source>
        <dbReference type="PROSITE" id="PS51012"/>
    </source>
</evidence>
<dbReference type="AlphaFoldDB" id="K8DY02"/>
<protein>
    <submittedName>
        <fullName evidence="10">ABC-2 type transporter</fullName>
    </submittedName>
</protein>
<organism evidence="10 11">
    <name type="scientific">Desulforamulus hydrothermalis Lam5 = DSM 18033</name>
    <dbReference type="NCBI Taxonomy" id="1121428"/>
    <lineage>
        <taxon>Bacteria</taxon>
        <taxon>Bacillati</taxon>
        <taxon>Bacillota</taxon>
        <taxon>Clostridia</taxon>
        <taxon>Eubacteriales</taxon>
        <taxon>Peptococcaceae</taxon>
        <taxon>Desulforamulus</taxon>
    </lineage>
</organism>
<keyword evidence="11" id="KW-1185">Reference proteome</keyword>
<gene>
    <name evidence="10" type="ORF">DESHY_110525</name>
</gene>
<feature type="transmembrane region" description="Helical" evidence="8">
    <location>
        <begin position="237"/>
        <end position="260"/>
    </location>
</feature>
<name>K8DY02_9FIRM</name>
<comment type="caution">
    <text evidence="10">The sequence shown here is derived from an EMBL/GenBank/DDBJ whole genome shotgun (WGS) entry which is preliminary data.</text>
</comment>
<dbReference type="InterPro" id="IPR013525">
    <property type="entry name" value="ABC2_TM"/>
</dbReference>
<dbReference type="Pfam" id="PF12698">
    <property type="entry name" value="ABC2_membrane_3"/>
    <property type="match status" value="1"/>
</dbReference>
<evidence type="ECO:0000256" key="6">
    <source>
        <dbReference type="ARBA" id="ARBA00022989"/>
    </source>
</evidence>
<feature type="transmembrane region" description="Helical" evidence="8">
    <location>
        <begin position="354"/>
        <end position="376"/>
    </location>
</feature>
<dbReference type="OrthoDB" id="9788252at2"/>
<dbReference type="Proteomes" id="UP000009315">
    <property type="component" value="Unassembled WGS sequence"/>
</dbReference>
<dbReference type="GO" id="GO:0005886">
    <property type="term" value="C:plasma membrane"/>
    <property type="evidence" value="ECO:0007669"/>
    <property type="project" value="UniProtKB-SubCell"/>
</dbReference>
<dbReference type="InterPro" id="IPR047817">
    <property type="entry name" value="ABC2_TM_bact-type"/>
</dbReference>
<dbReference type="EMBL" id="CAOS01000003">
    <property type="protein sequence ID" value="CCO07579.1"/>
    <property type="molecule type" value="Genomic_DNA"/>
</dbReference>
<proteinExistence type="inferred from homology"/>
<evidence type="ECO:0000313" key="10">
    <source>
        <dbReference type="EMBL" id="CCO07579.1"/>
    </source>
</evidence>
<dbReference type="PANTHER" id="PTHR30294:SF29">
    <property type="entry name" value="MULTIDRUG ABC TRANSPORTER PERMEASE YBHS-RELATED"/>
    <property type="match status" value="1"/>
</dbReference>
<keyword evidence="7 8" id="KW-0472">Membrane</keyword>
<feature type="transmembrane region" description="Helical" evidence="8">
    <location>
        <begin position="266"/>
        <end position="288"/>
    </location>
</feature>
<evidence type="ECO:0000256" key="3">
    <source>
        <dbReference type="ARBA" id="ARBA00022448"/>
    </source>
</evidence>
<keyword evidence="5 8" id="KW-0812">Transmembrane</keyword>
<reference evidence="10 11" key="1">
    <citation type="journal article" date="2013" name="Genome Announc.">
        <title>Genome Sequence of the Sulfate-Reducing Bacterium Desulfotomaculum hydrothermale Lam5(T).</title>
        <authorList>
            <person name="Amin O."/>
            <person name="Fardeau M.L."/>
            <person name="Valette O."/>
            <person name="Hirschler-Rea A."/>
            <person name="Barbe V."/>
            <person name="Medigue C."/>
            <person name="Vacherie B."/>
            <person name="Ollivier B."/>
            <person name="Bertin P.N."/>
            <person name="Dolla A."/>
        </authorList>
    </citation>
    <scope>NUCLEOTIDE SEQUENCE [LARGE SCALE GENOMIC DNA]</scope>
    <source>
        <strain evidence="11">Lam5 / DSM 18033</strain>
    </source>
</reference>
<evidence type="ECO:0000313" key="11">
    <source>
        <dbReference type="Proteomes" id="UP000009315"/>
    </source>
</evidence>